<dbReference type="EMBL" id="KZ454627">
    <property type="protein sequence ID" value="PKA45990.1"/>
    <property type="molecule type" value="Genomic_DNA"/>
</dbReference>
<evidence type="ECO:0000313" key="3">
    <source>
        <dbReference type="Proteomes" id="UP000236161"/>
    </source>
</evidence>
<gene>
    <name evidence="2" type="ORF">AXF42_Ash019751</name>
</gene>
<reference evidence="2 3" key="1">
    <citation type="journal article" date="2017" name="Nature">
        <title>The Apostasia genome and the evolution of orchids.</title>
        <authorList>
            <person name="Zhang G.Q."/>
            <person name="Liu K.W."/>
            <person name="Li Z."/>
            <person name="Lohaus R."/>
            <person name="Hsiao Y.Y."/>
            <person name="Niu S.C."/>
            <person name="Wang J.Y."/>
            <person name="Lin Y.C."/>
            <person name="Xu Q."/>
            <person name="Chen L.J."/>
            <person name="Yoshida K."/>
            <person name="Fujiwara S."/>
            <person name="Wang Z.W."/>
            <person name="Zhang Y.Q."/>
            <person name="Mitsuda N."/>
            <person name="Wang M."/>
            <person name="Liu G.H."/>
            <person name="Pecoraro L."/>
            <person name="Huang H.X."/>
            <person name="Xiao X.J."/>
            <person name="Lin M."/>
            <person name="Wu X.Y."/>
            <person name="Wu W.L."/>
            <person name="Chen Y.Y."/>
            <person name="Chang S.B."/>
            <person name="Sakamoto S."/>
            <person name="Ohme-Takagi M."/>
            <person name="Yagi M."/>
            <person name="Zeng S.J."/>
            <person name="Shen C.Y."/>
            <person name="Yeh C.M."/>
            <person name="Luo Y.B."/>
            <person name="Tsai W.C."/>
            <person name="Van de Peer Y."/>
            <person name="Liu Z.J."/>
        </authorList>
    </citation>
    <scope>NUCLEOTIDE SEQUENCE [LARGE SCALE GENOMIC DNA]</scope>
    <source>
        <strain evidence="3">cv. Shenzhen</strain>
        <tissue evidence="2">Stem</tissue>
    </source>
</reference>
<protein>
    <submittedName>
        <fullName evidence="2">Uncharacterized protein</fullName>
    </submittedName>
</protein>
<dbReference type="Proteomes" id="UP000236161">
    <property type="component" value="Unassembled WGS sequence"/>
</dbReference>
<organism evidence="2 3">
    <name type="scientific">Apostasia shenzhenica</name>
    <dbReference type="NCBI Taxonomy" id="1088818"/>
    <lineage>
        <taxon>Eukaryota</taxon>
        <taxon>Viridiplantae</taxon>
        <taxon>Streptophyta</taxon>
        <taxon>Embryophyta</taxon>
        <taxon>Tracheophyta</taxon>
        <taxon>Spermatophyta</taxon>
        <taxon>Magnoliopsida</taxon>
        <taxon>Liliopsida</taxon>
        <taxon>Asparagales</taxon>
        <taxon>Orchidaceae</taxon>
        <taxon>Apostasioideae</taxon>
        <taxon>Apostasia</taxon>
    </lineage>
</organism>
<proteinExistence type="predicted"/>
<evidence type="ECO:0000256" key="1">
    <source>
        <dbReference type="SAM" id="MobiDB-lite"/>
    </source>
</evidence>
<accession>A0A2H9ZRS0</accession>
<keyword evidence="3" id="KW-1185">Reference proteome</keyword>
<name>A0A2H9ZRS0_9ASPA</name>
<sequence length="131" mass="15185">MWGSQETPKRKRVPGDGGAQKGVSLLMKAQGRNQFRASREIHRDLRWFREEIPYVHRSISEEGFTNGEKVALKANTVFLKGENKKKKKKEKCFLGWGSVTKMRVRIPVGDCFRGICSRWSAWLYPGFPKKR</sequence>
<feature type="region of interest" description="Disordered" evidence="1">
    <location>
        <begin position="1"/>
        <end position="22"/>
    </location>
</feature>
<dbReference type="AlphaFoldDB" id="A0A2H9ZRS0"/>
<evidence type="ECO:0000313" key="2">
    <source>
        <dbReference type="EMBL" id="PKA45990.1"/>
    </source>
</evidence>